<feature type="transmembrane region" description="Helical" evidence="1">
    <location>
        <begin position="674"/>
        <end position="698"/>
    </location>
</feature>
<feature type="transmembrane region" description="Helical" evidence="1">
    <location>
        <begin position="611"/>
        <end position="631"/>
    </location>
</feature>
<keyword evidence="1" id="KW-0472">Membrane</keyword>
<dbReference type="PANTHER" id="PTHR11161">
    <property type="entry name" value="O-ACYLTRANSFERASE"/>
    <property type="match status" value="1"/>
</dbReference>
<dbReference type="PANTHER" id="PTHR11161:SF0">
    <property type="entry name" value="O-ACYLTRANSFERASE LIKE PROTEIN"/>
    <property type="match status" value="1"/>
</dbReference>
<dbReference type="InterPro" id="IPR052728">
    <property type="entry name" value="O2_lipid_transport_reg"/>
</dbReference>
<sequence>MKSLNFIKLLFIITITPSIDAEVENPFYYWNLWKKLGKSQEYLLSYQNETLQNNRNTITSNIDWRDQIEKAKNLLSSNICESLSFLNVSKKCCEHTELVFKSVVQKKKWALEMIDSYGKISSGILLGDFKFPGSFEECKKADVIISTSPTQQSRPFTPKYCQVNFLQKSASMASPMIQPTSLTIGLCVPNTCQENELQNLAKMGIHLLPYHVGDNMTAVASCEKDKQYDGKAIFSIVCISLFLFAIAAGTLYDLYIQDAISQRNTLPSKASENKDDNNKGNVQSPGALGKALLCFSIYTNGKKLLKTEQAEGTLSCVHGIRFLSLTWVILGHTYVFGIQVFRNLFSLPDILKTFAFQAIGNAFVSVDTFFLLSGLLVAYSFFKAIETTNGKMNWLYFYCHRFWRLTPPYMLVMMVYIPLFPYWGSGPYWPPNGFEFNYCKDSWYYNLLYINNLLADTKPTCVGWSWYLANDMQFYVISPLLLIPLSMFPLIGFAIFFALLLAQMLSAGIISTTEDLPPVMFTAKSISFAYFQHIYVKPYTRIGPYIIGMLYGYYLSRNKCKMNINKYVCAMIWLMATSNAITVLYGLYNIYNGDGVTEGTISLYTAVHRNVWAVSVGWVIYACCTGYGGFVNTILSWKAFIPLSRLTYCAYLVHPVVIYLFYLNQKYPLFITNFNIVFIFFGFLVVSYMIAFIASMAFEAPMIGLERVFLSLFKKKQVIT</sequence>
<gene>
    <name evidence="5" type="primary">LOC115217117</name>
</gene>
<dbReference type="Pfam" id="PF20146">
    <property type="entry name" value="NRF"/>
    <property type="match status" value="1"/>
</dbReference>
<dbReference type="SMART" id="SM00703">
    <property type="entry name" value="NRF"/>
    <property type="match status" value="1"/>
</dbReference>
<feature type="transmembrane region" description="Helical" evidence="1">
    <location>
        <begin position="567"/>
        <end position="591"/>
    </location>
</feature>
<organism evidence="4 5">
    <name type="scientific">Octopus sinensis</name>
    <name type="common">East Asian common octopus</name>
    <dbReference type="NCBI Taxonomy" id="2607531"/>
    <lineage>
        <taxon>Eukaryota</taxon>
        <taxon>Metazoa</taxon>
        <taxon>Spiralia</taxon>
        <taxon>Lophotrochozoa</taxon>
        <taxon>Mollusca</taxon>
        <taxon>Cephalopoda</taxon>
        <taxon>Coleoidea</taxon>
        <taxon>Octopodiformes</taxon>
        <taxon>Octopoda</taxon>
        <taxon>Incirrata</taxon>
        <taxon>Octopodidae</taxon>
        <taxon>Octopus</taxon>
    </lineage>
</organism>
<accession>A0A6P7SXM3</accession>
<protein>
    <submittedName>
        <fullName evidence="5">Nose resistant to fluoxetine protein 6-like</fullName>
    </submittedName>
</protein>
<feature type="transmembrane region" description="Helical" evidence="1">
    <location>
        <begin position="474"/>
        <end position="501"/>
    </location>
</feature>
<evidence type="ECO:0000259" key="3">
    <source>
        <dbReference type="SMART" id="SM00703"/>
    </source>
</evidence>
<evidence type="ECO:0000313" key="5">
    <source>
        <dbReference type="RefSeq" id="XP_029642581.1"/>
    </source>
</evidence>
<feature type="signal peptide" evidence="2">
    <location>
        <begin position="1"/>
        <end position="21"/>
    </location>
</feature>
<keyword evidence="1" id="KW-0812">Transmembrane</keyword>
<feature type="transmembrane region" description="Helical" evidence="1">
    <location>
        <begin position="402"/>
        <end position="423"/>
    </location>
</feature>
<reference evidence="5" key="1">
    <citation type="submission" date="2025-08" db="UniProtKB">
        <authorList>
            <consortium name="RefSeq"/>
        </authorList>
    </citation>
    <scope>IDENTIFICATION</scope>
</reference>
<dbReference type="Pfam" id="PF01757">
    <property type="entry name" value="Acyl_transf_3"/>
    <property type="match status" value="1"/>
</dbReference>
<dbReference type="KEGG" id="osn:115217117"/>
<dbReference type="Proteomes" id="UP000515154">
    <property type="component" value="Linkage group LG1"/>
</dbReference>
<proteinExistence type="predicted"/>
<evidence type="ECO:0000256" key="1">
    <source>
        <dbReference type="SAM" id="Phobius"/>
    </source>
</evidence>
<dbReference type="GO" id="GO:0016747">
    <property type="term" value="F:acyltransferase activity, transferring groups other than amino-acyl groups"/>
    <property type="evidence" value="ECO:0007669"/>
    <property type="project" value="InterPro"/>
</dbReference>
<name>A0A6P7SXM3_9MOLL</name>
<dbReference type="AlphaFoldDB" id="A0A6P7SXM3"/>
<feature type="transmembrane region" description="Helical" evidence="1">
    <location>
        <begin position="232"/>
        <end position="255"/>
    </location>
</feature>
<feature type="chain" id="PRO_5027768863" evidence="2">
    <location>
        <begin position="22"/>
        <end position="720"/>
    </location>
</feature>
<evidence type="ECO:0000256" key="2">
    <source>
        <dbReference type="SAM" id="SignalP"/>
    </source>
</evidence>
<feature type="domain" description="Nose resistant-to-fluoxetine protein N-terminal" evidence="3">
    <location>
        <begin position="89"/>
        <end position="224"/>
    </location>
</feature>
<dbReference type="InterPro" id="IPR002656">
    <property type="entry name" value="Acyl_transf_3_dom"/>
</dbReference>
<feature type="transmembrane region" description="Helical" evidence="1">
    <location>
        <begin position="362"/>
        <end position="382"/>
    </location>
</feature>
<evidence type="ECO:0000313" key="4">
    <source>
        <dbReference type="Proteomes" id="UP000515154"/>
    </source>
</evidence>
<keyword evidence="2" id="KW-0732">Signal</keyword>
<dbReference type="InterPro" id="IPR006621">
    <property type="entry name" value="Nose-resist-to-fluoxetine_N"/>
</dbReference>
<dbReference type="RefSeq" id="XP_029642581.1">
    <property type="nucleotide sequence ID" value="XM_029786721.2"/>
</dbReference>
<keyword evidence="4" id="KW-1185">Reference proteome</keyword>
<feature type="transmembrane region" description="Helical" evidence="1">
    <location>
        <begin position="643"/>
        <end position="662"/>
    </location>
</feature>
<feature type="transmembrane region" description="Helical" evidence="1">
    <location>
        <begin position="322"/>
        <end position="342"/>
    </location>
</feature>
<keyword evidence="1" id="KW-1133">Transmembrane helix</keyword>